<organism evidence="1 2">
    <name type="scientific">Bacillus pseudomycoides</name>
    <dbReference type="NCBI Taxonomy" id="64104"/>
    <lineage>
        <taxon>Bacteria</taxon>
        <taxon>Bacillati</taxon>
        <taxon>Bacillota</taxon>
        <taxon>Bacilli</taxon>
        <taxon>Bacillales</taxon>
        <taxon>Bacillaceae</taxon>
        <taxon>Bacillus</taxon>
        <taxon>Bacillus cereus group</taxon>
    </lineage>
</organism>
<dbReference type="EMBL" id="NUDP01000026">
    <property type="protein sequence ID" value="PEM71119.1"/>
    <property type="molecule type" value="Genomic_DNA"/>
</dbReference>
<accession>A0A2B5UTG7</accession>
<sequence length="74" mass="8794">MKVSREIMLKKLEKVWRTRKQFISLLVGVPSYETYVTHMKEYHPEEPILCRKQFFAEAQEARFNAKGGKISRCC</sequence>
<dbReference type="AlphaFoldDB" id="A0A2B5UTG7"/>
<evidence type="ECO:0000313" key="2">
    <source>
        <dbReference type="Proteomes" id="UP000219775"/>
    </source>
</evidence>
<dbReference type="Pfam" id="PF04328">
    <property type="entry name" value="Sel_put"/>
    <property type="match status" value="1"/>
</dbReference>
<dbReference type="Proteomes" id="UP000219775">
    <property type="component" value="Unassembled WGS sequence"/>
</dbReference>
<comment type="caution">
    <text evidence="1">The sequence shown here is derived from an EMBL/GenBank/DDBJ whole genome shotgun (WGS) entry which is preliminary data.</text>
</comment>
<name>A0A2B5UTG7_9BACI</name>
<gene>
    <name evidence="1" type="ORF">CN613_06380</name>
</gene>
<evidence type="ECO:0000313" key="1">
    <source>
        <dbReference type="EMBL" id="PEM71119.1"/>
    </source>
</evidence>
<protein>
    <submittedName>
        <fullName evidence="1">Cytosolic protein</fullName>
    </submittedName>
</protein>
<dbReference type="PANTHER" id="PTHR38453">
    <property type="entry name" value="CYTOPLASMIC PROTEIN-RELATED"/>
    <property type="match status" value="1"/>
</dbReference>
<dbReference type="PANTHER" id="PTHR38453:SF1">
    <property type="entry name" value="CYTOPLASMIC PROTEIN"/>
    <property type="match status" value="1"/>
</dbReference>
<dbReference type="InterPro" id="IPR007423">
    <property type="entry name" value="Sel_put"/>
</dbReference>
<proteinExistence type="predicted"/>
<reference evidence="1 2" key="1">
    <citation type="submission" date="2017-09" db="EMBL/GenBank/DDBJ databases">
        <title>Large-scale bioinformatics analysis of Bacillus genomes uncovers conserved roles of natural products in bacterial physiology.</title>
        <authorList>
            <consortium name="Agbiome Team Llc"/>
            <person name="Bleich R.M."/>
            <person name="Grubbs K.J."/>
            <person name="Santa Maria K.C."/>
            <person name="Allen S.E."/>
            <person name="Farag S."/>
            <person name="Shank E.A."/>
            <person name="Bowers A."/>
        </authorList>
    </citation>
    <scope>NUCLEOTIDE SEQUENCE [LARGE SCALE GENOMIC DNA]</scope>
    <source>
        <strain evidence="1 2">AFS009893</strain>
    </source>
</reference>